<dbReference type="Pfam" id="PF14262">
    <property type="entry name" value="Cthe_2159"/>
    <property type="match status" value="1"/>
</dbReference>
<protein>
    <submittedName>
        <fullName evidence="3">Carbohydrate-binding domain-containing protein</fullName>
    </submittedName>
</protein>
<dbReference type="PROSITE" id="PS51257">
    <property type="entry name" value="PROKAR_LIPOPROTEIN"/>
    <property type="match status" value="1"/>
</dbReference>
<evidence type="ECO:0000313" key="3">
    <source>
        <dbReference type="EMBL" id="MDI9242212.1"/>
    </source>
</evidence>
<feature type="chain" id="PRO_5042855222" evidence="2">
    <location>
        <begin position="29"/>
        <end position="719"/>
    </location>
</feature>
<reference evidence="3 4" key="1">
    <citation type="submission" date="2023-05" db="EMBL/GenBank/DDBJ databases">
        <title>[ruminococcus] sp. nov., isolated from a pig farm feces dump.</title>
        <authorList>
            <person name="Chang Y.-H."/>
        </authorList>
    </citation>
    <scope>NUCLEOTIDE SEQUENCE [LARGE SCALE GENOMIC DNA]</scope>
    <source>
        <strain evidence="3 4">YH-rum2234</strain>
    </source>
</reference>
<dbReference type="Proteomes" id="UP001300383">
    <property type="component" value="Unassembled WGS sequence"/>
</dbReference>
<accession>A0AAP4BB35</accession>
<evidence type="ECO:0000256" key="1">
    <source>
        <dbReference type="SAM" id="MobiDB-lite"/>
    </source>
</evidence>
<dbReference type="InterPro" id="IPR025584">
    <property type="entry name" value="Cthe_2159"/>
</dbReference>
<dbReference type="EMBL" id="JASGBQ010000009">
    <property type="protein sequence ID" value="MDI9242212.1"/>
    <property type="molecule type" value="Genomic_DNA"/>
</dbReference>
<sequence length="719" mass="72229">MIRKKGAVFAAYLMILLMLAGAVGCGSAGSGPTAGGSSAEAGSGSSSAGTDSTASESSGGTGVVTTAGSAQAVDQGVIAEAVEAARVELEAGKDWSEETFTASITLSGNSASVNGQGVQVDETTVTITQGGTYLVEGSLDDGTLVVDTDKDTEVRLILNGVTITCSDSAPLNGRLAGKLTVTLAEGSENILTDGSAYTYDDAEKEEPNAALFCKNDLVINGTGSLTVNASFNHGINAKDMLVITGASCTVNSANDGIRGKDAVIILGSSCTVTAASDGIKSSNDTDNDSGWIYLEESDFDIQAEGDGIQAETVLTAESGTFRITAGGGSENAAAHTDAGGFGEKSGARDPNGFGGKGYFGGRGQMGGEMPSMPDGAEVPSMPDGAEVPEMPENGEILMKPENGEMPEVSDDDLEPAALEISSDTDAVETEENEVEADTDASDSKKAMKAGLLLEVKGGTGTIDSADDGFHSNGDISVSGGSFTIKTGDDGIHADGTLSISGGILVIEESYEGLEGQVVELSGGEAAVTASDDGVNAAGETMSACRLVITGGTLHVNARGDGLDSNGDIEMTGGEVYVSGPTDSGNGSLDYGTGCRVDGGTLVLAGNQGMLQTPDSSSAQNSVTVLYSQTQAAGTEASLRDADGNVVISWAPDKEYQSISFSAAGIETGKMYSLYSGREKLCDIDVTDTVTVVDDTGAASAGGMGGSGGMRAPGAGKKMQ</sequence>
<feature type="compositionally biased region" description="Low complexity" evidence="1">
    <location>
        <begin position="35"/>
        <end position="63"/>
    </location>
</feature>
<evidence type="ECO:0000313" key="4">
    <source>
        <dbReference type="Proteomes" id="UP001300383"/>
    </source>
</evidence>
<keyword evidence="2" id="KW-0732">Signal</keyword>
<gene>
    <name evidence="3" type="ORF">QJ036_06930</name>
</gene>
<feature type="region of interest" description="Disordered" evidence="1">
    <location>
        <begin position="422"/>
        <end position="442"/>
    </location>
</feature>
<feature type="compositionally biased region" description="Acidic residues" evidence="1">
    <location>
        <begin position="425"/>
        <end position="440"/>
    </location>
</feature>
<proteinExistence type="predicted"/>
<keyword evidence="4" id="KW-1185">Reference proteome</keyword>
<comment type="caution">
    <text evidence="3">The sequence shown here is derived from an EMBL/GenBank/DDBJ whole genome shotgun (WGS) entry which is preliminary data.</text>
</comment>
<name>A0AAP4BB35_9FIRM</name>
<feature type="region of interest" description="Disordered" evidence="1">
    <location>
        <begin position="30"/>
        <end position="63"/>
    </location>
</feature>
<organism evidence="3 4">
    <name type="scientific">Fusibacillus kribbianus</name>
    <dbReference type="NCBI Taxonomy" id="3044208"/>
    <lineage>
        <taxon>Bacteria</taxon>
        <taxon>Bacillati</taxon>
        <taxon>Bacillota</taxon>
        <taxon>Clostridia</taxon>
        <taxon>Lachnospirales</taxon>
        <taxon>Lachnospiraceae</taxon>
        <taxon>Fusibacillus</taxon>
    </lineage>
</organism>
<dbReference type="AlphaFoldDB" id="A0AAP4BB35"/>
<evidence type="ECO:0000256" key="2">
    <source>
        <dbReference type="SAM" id="SignalP"/>
    </source>
</evidence>
<feature type="signal peptide" evidence="2">
    <location>
        <begin position="1"/>
        <end position="28"/>
    </location>
</feature>
<dbReference type="RefSeq" id="WP_283230661.1">
    <property type="nucleotide sequence ID" value="NZ_JASGBQ010000009.1"/>
</dbReference>